<dbReference type="Pfam" id="PF13843">
    <property type="entry name" value="DDE_Tnp_1_7"/>
    <property type="match status" value="1"/>
</dbReference>
<dbReference type="STRING" id="6336.A0A0V0RQJ0"/>
<dbReference type="GO" id="GO:0043565">
    <property type="term" value="F:sequence-specific DNA binding"/>
    <property type="evidence" value="ECO:0007669"/>
    <property type="project" value="TreeGrafter"/>
</dbReference>
<evidence type="ECO:0000313" key="4">
    <source>
        <dbReference type="Proteomes" id="UP000054630"/>
    </source>
</evidence>
<feature type="region of interest" description="Disordered" evidence="1">
    <location>
        <begin position="537"/>
        <end position="589"/>
    </location>
</feature>
<name>A0A0V0RQJ0_9BILA</name>
<reference evidence="3 4" key="1">
    <citation type="submission" date="2015-01" db="EMBL/GenBank/DDBJ databases">
        <title>Evolution of Trichinella species and genotypes.</title>
        <authorList>
            <person name="Korhonen P.K."/>
            <person name="Edoardo P."/>
            <person name="Giuseppe L.R."/>
            <person name="Gasser R.B."/>
        </authorList>
    </citation>
    <scope>NUCLEOTIDE SEQUENCE [LARGE SCALE GENOMIC DNA]</scope>
    <source>
        <strain evidence="3">ISS37</strain>
    </source>
</reference>
<feature type="domain" description="PiggyBac transposable element-derived protein" evidence="2">
    <location>
        <begin position="151"/>
        <end position="507"/>
    </location>
</feature>
<dbReference type="EMBL" id="JYDL01000100">
    <property type="protein sequence ID" value="KRX16742.1"/>
    <property type="molecule type" value="Genomic_DNA"/>
</dbReference>
<keyword evidence="4" id="KW-1185">Reference proteome</keyword>
<proteinExistence type="predicted"/>
<sequence>LKYFQLIEYLQKFSIHHSHYVMSENFKSVSDAVVFCEKWPRDLQLQAVVVPPSVETQELTDNEDADDNILTTFPKPRCYVSGRVEIHHKISDFDAYEGKKSGMGKKLKYQQMETDRAVIWKAVNAGYLHDAEKEVKTPDTTMLQNCLQNWSPRDVFEKFFDEEIITHIVTETNRYGLDTLGDNFSVDEEEMKTFLALLLFSGHYDLPEEDMYWQFTDDVYVPLVYNSMSKRRFRQLKRCLHLANNEELDKHDRFAKLRPFLNLLKKKYLQFGVWPNDLAVGELLVTCPGLNPEKLGMQNTDVEFGYKTYILVNSSGYIFNFALYDGATEQEDCPVEDNDLGCAGGAVAELLKPVEFFSGKCVFFDDYFTSHPLLCYLKTIGVKATGLLSILRSRKLPLLPIEEFAHLRRGQFCQLLDPINGVVAVRYKYERVYTFMSTEFGFDPLIETEKNGRVFSLPNVFHEYSRKRYKANYITESAKKFKVQFRNRKWWWPVFTHFLDLTVYNAWRFYHEASQTPMTLFNFRSELTKSWLASADIVSAEDEDEEDEEQEEAEGEEAEGEEEEEEDEDEAEEDDDDEEEEEEEEEGGE</sequence>
<evidence type="ECO:0000259" key="2">
    <source>
        <dbReference type="Pfam" id="PF13843"/>
    </source>
</evidence>
<comment type="caution">
    <text evidence="3">The sequence shown here is derived from an EMBL/GenBank/DDBJ whole genome shotgun (WGS) entry which is preliminary data.</text>
</comment>
<dbReference type="InterPro" id="IPR029526">
    <property type="entry name" value="PGBD"/>
</dbReference>
<dbReference type="OrthoDB" id="10057240at2759"/>
<dbReference type="Proteomes" id="UP000054630">
    <property type="component" value="Unassembled WGS sequence"/>
</dbReference>
<dbReference type="PANTHER" id="PTHR47055:SF3">
    <property type="entry name" value="PHORBOL-ESTER_DAG-TYPE DOMAIN-CONTAINING PROTEIN"/>
    <property type="match status" value="1"/>
</dbReference>
<protein>
    <submittedName>
        <fullName evidence="3">PiggyBac transposable element-derived protein 2</fullName>
    </submittedName>
</protein>
<feature type="compositionally biased region" description="Acidic residues" evidence="1">
    <location>
        <begin position="539"/>
        <end position="589"/>
    </location>
</feature>
<organism evidence="3 4">
    <name type="scientific">Trichinella nelsoni</name>
    <dbReference type="NCBI Taxonomy" id="6336"/>
    <lineage>
        <taxon>Eukaryota</taxon>
        <taxon>Metazoa</taxon>
        <taxon>Ecdysozoa</taxon>
        <taxon>Nematoda</taxon>
        <taxon>Enoplea</taxon>
        <taxon>Dorylaimia</taxon>
        <taxon>Trichinellida</taxon>
        <taxon>Trichinellidae</taxon>
        <taxon>Trichinella</taxon>
    </lineage>
</organism>
<dbReference type="AlphaFoldDB" id="A0A0V0RQJ0"/>
<dbReference type="InterPro" id="IPR052638">
    <property type="entry name" value="PiggyBac_TE-derived"/>
</dbReference>
<evidence type="ECO:0000313" key="3">
    <source>
        <dbReference type="EMBL" id="KRX16742.1"/>
    </source>
</evidence>
<evidence type="ECO:0000256" key="1">
    <source>
        <dbReference type="SAM" id="MobiDB-lite"/>
    </source>
</evidence>
<gene>
    <name evidence="3" type="primary">PGBD2</name>
    <name evidence="3" type="ORF">T07_8215</name>
</gene>
<feature type="non-terminal residue" evidence="3">
    <location>
        <position position="1"/>
    </location>
</feature>
<dbReference type="PANTHER" id="PTHR47055">
    <property type="entry name" value="DDE_TNP_1_7 DOMAIN-CONTAINING PROTEIN"/>
    <property type="match status" value="1"/>
</dbReference>
<accession>A0A0V0RQJ0</accession>